<keyword evidence="1" id="KW-0472">Membrane</keyword>
<dbReference type="Proteomes" id="UP000886852">
    <property type="component" value="Unassembled WGS sequence"/>
</dbReference>
<keyword evidence="1" id="KW-0812">Transmembrane</keyword>
<evidence type="ECO:0000256" key="1">
    <source>
        <dbReference type="SAM" id="Phobius"/>
    </source>
</evidence>
<proteinExistence type="predicted"/>
<sequence length="145" mass="15355">MKYCANCGAQVENEAVICPYCGSKQTEGAAQASAAQTQTKFCTNCGAQIHAEAVVCPKCGCKQTTEEDSNNSTMGTIALVFMIIACVTAASLVLPLAWCIPMTIMVNNRLKANRPISLALKICTLIFVSVVSGILLLCMKDPDTV</sequence>
<feature type="transmembrane region" description="Helical" evidence="1">
    <location>
        <begin position="77"/>
        <end position="106"/>
    </location>
</feature>
<keyword evidence="1" id="KW-1133">Transmembrane helix</keyword>
<dbReference type="EMBL" id="DVOC01000017">
    <property type="protein sequence ID" value="HIU90555.1"/>
    <property type="molecule type" value="Genomic_DNA"/>
</dbReference>
<comment type="caution">
    <text evidence="3">The sequence shown here is derived from an EMBL/GenBank/DDBJ whole genome shotgun (WGS) entry which is preliminary data.</text>
</comment>
<reference evidence="3" key="1">
    <citation type="submission" date="2020-10" db="EMBL/GenBank/DDBJ databases">
        <authorList>
            <person name="Gilroy R."/>
        </authorList>
    </citation>
    <scope>NUCLEOTIDE SEQUENCE</scope>
    <source>
        <strain evidence="3">ChiHjej12B11-7776</strain>
    </source>
</reference>
<dbReference type="Pfam" id="PF12773">
    <property type="entry name" value="DZR"/>
    <property type="match status" value="1"/>
</dbReference>
<feature type="domain" description="DZANK-type" evidence="2">
    <location>
        <begin position="4"/>
        <end position="60"/>
    </location>
</feature>
<dbReference type="InterPro" id="IPR025874">
    <property type="entry name" value="DZR"/>
</dbReference>
<evidence type="ECO:0000313" key="4">
    <source>
        <dbReference type="Proteomes" id="UP000886852"/>
    </source>
</evidence>
<evidence type="ECO:0000259" key="2">
    <source>
        <dbReference type="Pfam" id="PF12773"/>
    </source>
</evidence>
<organism evidence="3 4">
    <name type="scientific">Candidatus Fimimonas merdipullorum</name>
    <dbReference type="NCBI Taxonomy" id="2840822"/>
    <lineage>
        <taxon>Bacteria</taxon>
        <taxon>Pseudomonadati</taxon>
        <taxon>Myxococcota</taxon>
        <taxon>Myxococcia</taxon>
        <taxon>Myxococcales</taxon>
        <taxon>Cystobacterineae</taxon>
        <taxon>Myxococcaceae</taxon>
        <taxon>Myxococcaceae incertae sedis</taxon>
        <taxon>Candidatus Fimimonas</taxon>
    </lineage>
</organism>
<evidence type="ECO:0000313" key="3">
    <source>
        <dbReference type="EMBL" id="HIU90555.1"/>
    </source>
</evidence>
<gene>
    <name evidence="3" type="ORF">IAC72_00875</name>
</gene>
<protein>
    <submittedName>
        <fullName evidence="3">Zinc ribbon domain-containing protein</fullName>
    </submittedName>
</protein>
<dbReference type="AlphaFoldDB" id="A0A9D1MWA5"/>
<accession>A0A9D1MWA5</accession>
<reference evidence="3" key="2">
    <citation type="journal article" date="2021" name="PeerJ">
        <title>Extensive microbial diversity within the chicken gut microbiome revealed by metagenomics and culture.</title>
        <authorList>
            <person name="Gilroy R."/>
            <person name="Ravi A."/>
            <person name="Getino M."/>
            <person name="Pursley I."/>
            <person name="Horton D.L."/>
            <person name="Alikhan N.F."/>
            <person name="Baker D."/>
            <person name="Gharbi K."/>
            <person name="Hall N."/>
            <person name="Watson M."/>
            <person name="Adriaenssens E.M."/>
            <person name="Foster-Nyarko E."/>
            <person name="Jarju S."/>
            <person name="Secka A."/>
            <person name="Antonio M."/>
            <person name="Oren A."/>
            <person name="Chaudhuri R.R."/>
            <person name="La Ragione R."/>
            <person name="Hildebrand F."/>
            <person name="Pallen M.J."/>
        </authorList>
    </citation>
    <scope>NUCLEOTIDE SEQUENCE</scope>
    <source>
        <strain evidence="3">ChiHjej12B11-7776</strain>
    </source>
</reference>
<name>A0A9D1MWA5_9BACT</name>
<feature type="transmembrane region" description="Helical" evidence="1">
    <location>
        <begin position="118"/>
        <end position="137"/>
    </location>
</feature>